<evidence type="ECO:0000256" key="1">
    <source>
        <dbReference type="SAM" id="MobiDB-lite"/>
    </source>
</evidence>
<feature type="region of interest" description="Disordered" evidence="1">
    <location>
        <begin position="191"/>
        <end position="212"/>
    </location>
</feature>
<sequence length="297" mass="33403">MLGPLEAAQLITHQARGFVSRLVFLRIRFCLQELLDIPRIEQIIDSTATPDVSLILKLQGPEFPPRVVYTFRAREGIPQVRLGSRELRSARYFLTGSSSKVRGKDALPRTFTPRTTGAIHYRELFTYDKASRRYLPSIQIITGSPEYFALERALLPCSQPIVPRPRLTAAKALRARQLRTMFGIATRSADGRKALHTSQRNRLEDSDGSGNTSLEGFCDQLDATHDEWDVLSPPELPPDCDLGLRCSPSTITPPILSPHQWAILPHPGSRSPDEQLNAFLDLDDREEVLREIEALLE</sequence>
<protein>
    <submittedName>
        <fullName evidence="2">Uncharacterized protein</fullName>
    </submittedName>
</protein>
<proteinExistence type="predicted"/>
<dbReference type="EMBL" id="VDLU01000004">
    <property type="protein sequence ID" value="TNJ27158.1"/>
    <property type="molecule type" value="Genomic_DNA"/>
</dbReference>
<dbReference type="VEuPathDB" id="GiardiaDB:GMRT_11053"/>
<accession>A0A4Z1SU70</accession>
<dbReference type="OrthoDB" id="10251703at2759"/>
<evidence type="ECO:0000313" key="3">
    <source>
        <dbReference type="Proteomes" id="UP000315496"/>
    </source>
</evidence>
<keyword evidence="3" id="KW-1185">Reference proteome</keyword>
<organism evidence="2 3">
    <name type="scientific">Giardia muris</name>
    <dbReference type="NCBI Taxonomy" id="5742"/>
    <lineage>
        <taxon>Eukaryota</taxon>
        <taxon>Metamonada</taxon>
        <taxon>Diplomonadida</taxon>
        <taxon>Hexamitidae</taxon>
        <taxon>Giardiinae</taxon>
        <taxon>Giardia</taxon>
    </lineage>
</organism>
<comment type="caution">
    <text evidence="2">The sequence shown here is derived from an EMBL/GenBank/DDBJ whole genome shotgun (WGS) entry which is preliminary data.</text>
</comment>
<dbReference type="Proteomes" id="UP000315496">
    <property type="component" value="Chromosome 4"/>
</dbReference>
<dbReference type="AlphaFoldDB" id="A0A4Z1SU70"/>
<reference evidence="2 3" key="1">
    <citation type="submission" date="2019-05" db="EMBL/GenBank/DDBJ databases">
        <title>The compact genome of Giardia muris reveals important steps in the evolution of intestinal protozoan parasites.</title>
        <authorList>
            <person name="Xu F."/>
            <person name="Jimenez-Gonzalez A."/>
            <person name="Einarsson E."/>
            <person name="Astvaldsson A."/>
            <person name="Peirasmaki D."/>
            <person name="Eckmann L."/>
            <person name="Andersson J.O."/>
            <person name="Svard S.G."/>
            <person name="Jerlstrom-Hultqvist J."/>
        </authorList>
    </citation>
    <scope>NUCLEOTIDE SEQUENCE [LARGE SCALE GENOMIC DNA]</scope>
    <source>
        <strain evidence="2 3">Roberts-Thomson</strain>
    </source>
</reference>
<name>A0A4Z1SU70_GIAMU</name>
<evidence type="ECO:0000313" key="2">
    <source>
        <dbReference type="EMBL" id="TNJ27158.1"/>
    </source>
</evidence>
<gene>
    <name evidence="2" type="ORF">GMRT_11053</name>
</gene>